<evidence type="ECO:0000313" key="17">
    <source>
        <dbReference type="Proteomes" id="UP000838412"/>
    </source>
</evidence>
<feature type="transmembrane region" description="Helical" evidence="14">
    <location>
        <begin position="192"/>
        <end position="213"/>
    </location>
</feature>
<dbReference type="PANTHER" id="PTHR11003:SF330">
    <property type="entry name" value="POTASSIUM CHANNEL DOMAIN-CONTAINING PROTEIN"/>
    <property type="match status" value="1"/>
</dbReference>
<feature type="compositionally biased region" description="Basic and acidic residues" evidence="13">
    <location>
        <begin position="299"/>
        <end position="309"/>
    </location>
</feature>
<comment type="similarity">
    <text evidence="2 12">Belongs to the two pore domain potassium channel (TC 1.A.1.8) family.</text>
</comment>
<gene>
    <name evidence="16" type="primary">KCNK16</name>
    <name evidence="16" type="ORF">BLAG_LOCUS9656</name>
</gene>
<dbReference type="PRINTS" id="PR01333">
    <property type="entry name" value="2POREKCHANEL"/>
</dbReference>
<organism evidence="16 17">
    <name type="scientific">Branchiostoma lanceolatum</name>
    <name type="common">Common lancelet</name>
    <name type="synonym">Amphioxus lanceolatum</name>
    <dbReference type="NCBI Taxonomy" id="7740"/>
    <lineage>
        <taxon>Eukaryota</taxon>
        <taxon>Metazoa</taxon>
        <taxon>Chordata</taxon>
        <taxon>Cephalochordata</taxon>
        <taxon>Leptocardii</taxon>
        <taxon>Amphioxiformes</taxon>
        <taxon>Branchiostomatidae</taxon>
        <taxon>Branchiostoma</taxon>
    </lineage>
</organism>
<evidence type="ECO:0000256" key="4">
    <source>
        <dbReference type="ARBA" id="ARBA00022538"/>
    </source>
</evidence>
<evidence type="ECO:0000256" key="7">
    <source>
        <dbReference type="ARBA" id="ARBA00022958"/>
    </source>
</evidence>
<keyword evidence="9 12" id="KW-0406">Ion transport</keyword>
<keyword evidence="4" id="KW-0633">Potassium transport</keyword>
<evidence type="ECO:0000259" key="15">
    <source>
        <dbReference type="Pfam" id="PF07885"/>
    </source>
</evidence>
<dbReference type="InterPro" id="IPR013099">
    <property type="entry name" value="K_chnl_dom"/>
</dbReference>
<evidence type="ECO:0000256" key="13">
    <source>
        <dbReference type="SAM" id="MobiDB-lite"/>
    </source>
</evidence>
<feature type="transmembrane region" description="Helical" evidence="14">
    <location>
        <begin position="146"/>
        <end position="164"/>
    </location>
</feature>
<evidence type="ECO:0000256" key="3">
    <source>
        <dbReference type="ARBA" id="ARBA00022448"/>
    </source>
</evidence>
<evidence type="ECO:0000256" key="9">
    <source>
        <dbReference type="ARBA" id="ARBA00023065"/>
    </source>
</evidence>
<evidence type="ECO:0000256" key="5">
    <source>
        <dbReference type="ARBA" id="ARBA00022692"/>
    </source>
</evidence>
<dbReference type="SUPFAM" id="SSF81324">
    <property type="entry name" value="Voltage-gated potassium channels"/>
    <property type="match status" value="2"/>
</dbReference>
<dbReference type="Pfam" id="PF07885">
    <property type="entry name" value="Ion_trans_2"/>
    <property type="match status" value="2"/>
</dbReference>
<evidence type="ECO:0000256" key="2">
    <source>
        <dbReference type="ARBA" id="ARBA00006666"/>
    </source>
</evidence>
<dbReference type="Proteomes" id="UP000838412">
    <property type="component" value="Chromosome 16"/>
</dbReference>
<dbReference type="PRINTS" id="PR01095">
    <property type="entry name" value="TASKCHANNEL"/>
</dbReference>
<dbReference type="InterPro" id="IPR003280">
    <property type="entry name" value="2pore_dom_K_chnl"/>
</dbReference>
<evidence type="ECO:0000313" key="16">
    <source>
        <dbReference type="EMBL" id="CAH1248297.1"/>
    </source>
</evidence>
<keyword evidence="17" id="KW-1185">Reference proteome</keyword>
<dbReference type="OrthoDB" id="297496at2759"/>
<dbReference type="PANTHER" id="PTHR11003">
    <property type="entry name" value="POTASSIUM CHANNEL, SUBFAMILY K"/>
    <property type="match status" value="1"/>
</dbReference>
<dbReference type="GO" id="GO:0022841">
    <property type="term" value="F:potassium ion leak channel activity"/>
    <property type="evidence" value="ECO:0007669"/>
    <property type="project" value="TreeGrafter"/>
</dbReference>
<keyword evidence="3 12" id="KW-0813">Transport</keyword>
<evidence type="ECO:0000256" key="6">
    <source>
        <dbReference type="ARBA" id="ARBA00022826"/>
    </source>
</evidence>
<keyword evidence="10 14" id="KW-0472">Membrane</keyword>
<keyword evidence="8 14" id="KW-1133">Transmembrane helix</keyword>
<dbReference type="InterPro" id="IPR003092">
    <property type="entry name" value="2pore_dom_K_chnl_TASK"/>
</dbReference>
<comment type="subcellular location">
    <subcellularLocation>
        <location evidence="1">Membrane</location>
        <topology evidence="1">Multi-pass membrane protein</topology>
    </subcellularLocation>
</comment>
<dbReference type="GO" id="GO:0015271">
    <property type="term" value="F:outward rectifier potassium channel activity"/>
    <property type="evidence" value="ECO:0007669"/>
    <property type="project" value="TreeGrafter"/>
</dbReference>
<evidence type="ECO:0000256" key="10">
    <source>
        <dbReference type="ARBA" id="ARBA00023136"/>
    </source>
</evidence>
<feature type="compositionally biased region" description="Low complexity" evidence="13">
    <location>
        <begin position="311"/>
        <end position="324"/>
    </location>
</feature>
<keyword evidence="5 12" id="KW-0812">Transmembrane</keyword>
<feature type="domain" description="Potassium channel" evidence="15">
    <location>
        <begin position="110"/>
        <end position="168"/>
    </location>
</feature>
<feature type="transmembrane region" description="Helical" evidence="14">
    <location>
        <begin position="225"/>
        <end position="244"/>
    </location>
</feature>
<feature type="transmembrane region" description="Helical" evidence="14">
    <location>
        <begin position="20"/>
        <end position="38"/>
    </location>
</feature>
<proteinExistence type="inferred from homology"/>
<sequence length="324" mass="36417">MAPISQVMLQKLKNFGTASMLLAFLAYLVFGAAVFHTLESPAEEKMRSEFWEFKRNLSRRWLNHTHCFTSDESSPVIVLTQKELQDMLDLVFKVQAWGLHPDSTEEKSSRQRWGMDGAVGFCGAVLTTIGYGHFAPSTSAGKAFCVAYATFGIPLTALTISAIAEKMRQFSRLLARKISHMRPKWDRQSVEWSCNAGRVVVGLVVFFFIPAWVVHFAEDWTYGEAFYYVFISLSTVGFGDYVTGERIDREYSVNLLAYRVFILLWTGFGMAFLGMVFTMMSKALKKVSTKVEPMATASEQHKKVTRERIASTSTTSSSVSTITA</sequence>
<feature type="domain" description="Potassium channel" evidence="15">
    <location>
        <begin position="203"/>
        <end position="285"/>
    </location>
</feature>
<accession>A0A8J9Z5W8</accession>
<evidence type="ECO:0000256" key="11">
    <source>
        <dbReference type="ARBA" id="ARBA00023303"/>
    </source>
</evidence>
<dbReference type="AlphaFoldDB" id="A0A8J9Z5W8"/>
<evidence type="ECO:0000256" key="14">
    <source>
        <dbReference type="SAM" id="Phobius"/>
    </source>
</evidence>
<feature type="region of interest" description="Disordered" evidence="13">
    <location>
        <begin position="298"/>
        <end position="324"/>
    </location>
</feature>
<dbReference type="GO" id="GO:0005886">
    <property type="term" value="C:plasma membrane"/>
    <property type="evidence" value="ECO:0007669"/>
    <property type="project" value="TreeGrafter"/>
</dbReference>
<dbReference type="Gene3D" id="1.10.287.70">
    <property type="match status" value="1"/>
</dbReference>
<keyword evidence="7" id="KW-0630">Potassium</keyword>
<dbReference type="EMBL" id="OV696701">
    <property type="protein sequence ID" value="CAH1248297.1"/>
    <property type="molecule type" value="Genomic_DNA"/>
</dbReference>
<dbReference type="GO" id="GO:0030322">
    <property type="term" value="P:stabilization of membrane potential"/>
    <property type="evidence" value="ECO:0007669"/>
    <property type="project" value="TreeGrafter"/>
</dbReference>
<keyword evidence="6" id="KW-0631">Potassium channel</keyword>
<keyword evidence="11 12" id="KW-0407">Ion channel</keyword>
<evidence type="ECO:0000256" key="1">
    <source>
        <dbReference type="ARBA" id="ARBA00004141"/>
    </source>
</evidence>
<protein>
    <submittedName>
        <fullName evidence="16">KCNK16 protein</fullName>
    </submittedName>
</protein>
<feature type="transmembrane region" description="Helical" evidence="14">
    <location>
        <begin position="256"/>
        <end position="280"/>
    </location>
</feature>
<name>A0A8J9Z5W8_BRALA</name>
<reference evidence="16" key="1">
    <citation type="submission" date="2022-01" db="EMBL/GenBank/DDBJ databases">
        <authorList>
            <person name="Braso-Vives M."/>
        </authorList>
    </citation>
    <scope>NUCLEOTIDE SEQUENCE</scope>
</reference>
<feature type="transmembrane region" description="Helical" evidence="14">
    <location>
        <begin position="113"/>
        <end position="134"/>
    </location>
</feature>
<evidence type="ECO:0000256" key="8">
    <source>
        <dbReference type="ARBA" id="ARBA00022989"/>
    </source>
</evidence>
<evidence type="ECO:0000256" key="12">
    <source>
        <dbReference type="RuleBase" id="RU003857"/>
    </source>
</evidence>